<sequence length="207" mass="22954">MEIFEAIHTLRAIRRLKPDPIPDDVLRQILEAAIRAPSGGNRQPWFFIAVRDADKRKTISDIWNTGYQKLLEVPYYGDAAAGKGTEAQQRMMRSVQYMAEHMHEAPVHLVVCMDTDGQPPAFGHGSSIYPAIQNLMLAARALGVGTVLTTIHRYRDAELKALLGIPEHIVTAAVIPMGYPRGNFGAGPRKPLSEVAFIDNWGEAPTW</sequence>
<dbReference type="EMBL" id="AZHW01000759">
    <property type="protein sequence ID" value="ETW96676.1"/>
    <property type="molecule type" value="Genomic_DNA"/>
</dbReference>
<evidence type="ECO:0000256" key="2">
    <source>
        <dbReference type="ARBA" id="ARBA00022643"/>
    </source>
</evidence>
<organism evidence="5 6">
    <name type="scientific">Entotheonella factor</name>
    <dbReference type="NCBI Taxonomy" id="1429438"/>
    <lineage>
        <taxon>Bacteria</taxon>
        <taxon>Pseudomonadati</taxon>
        <taxon>Nitrospinota/Tectimicrobiota group</taxon>
        <taxon>Candidatus Tectimicrobiota</taxon>
        <taxon>Candidatus Entotheonellia</taxon>
        <taxon>Candidatus Entotheonellales</taxon>
        <taxon>Candidatus Entotheonellaceae</taxon>
        <taxon>Candidatus Entotheonella</taxon>
    </lineage>
</organism>
<reference evidence="5 6" key="1">
    <citation type="journal article" date="2014" name="Nature">
        <title>An environmental bacterial taxon with a large and distinct metabolic repertoire.</title>
        <authorList>
            <person name="Wilson M.C."/>
            <person name="Mori T."/>
            <person name="Ruckert C."/>
            <person name="Uria A.R."/>
            <person name="Helf M.J."/>
            <person name="Takada K."/>
            <person name="Gernert C."/>
            <person name="Steffens U.A."/>
            <person name="Heycke N."/>
            <person name="Schmitt S."/>
            <person name="Rinke C."/>
            <person name="Helfrich E.J."/>
            <person name="Brachmann A.O."/>
            <person name="Gurgui C."/>
            <person name="Wakimoto T."/>
            <person name="Kracht M."/>
            <person name="Crusemann M."/>
            <person name="Hentschel U."/>
            <person name="Abe I."/>
            <person name="Matsunaga S."/>
            <person name="Kalinowski J."/>
            <person name="Takeyama H."/>
            <person name="Piel J."/>
        </authorList>
    </citation>
    <scope>NUCLEOTIDE SEQUENCE [LARGE SCALE GENOMIC DNA]</scope>
    <source>
        <strain evidence="6">TSY1</strain>
    </source>
</reference>
<dbReference type="AlphaFoldDB" id="W4LH61"/>
<comment type="caution">
    <text evidence="5">The sequence shown here is derived from an EMBL/GenBank/DDBJ whole genome shotgun (WGS) entry which is preliminary data.</text>
</comment>
<keyword evidence="3" id="KW-0560">Oxidoreductase</keyword>
<protein>
    <recommendedName>
        <fullName evidence="4">Nitroreductase domain-containing protein</fullName>
    </recommendedName>
</protein>
<keyword evidence="6" id="KW-1185">Reference proteome</keyword>
<evidence type="ECO:0000256" key="1">
    <source>
        <dbReference type="ARBA" id="ARBA00022630"/>
    </source>
</evidence>
<dbReference type="InterPro" id="IPR000415">
    <property type="entry name" value="Nitroreductase-like"/>
</dbReference>
<dbReference type="Gene3D" id="3.40.109.10">
    <property type="entry name" value="NADH Oxidase"/>
    <property type="match status" value="1"/>
</dbReference>
<dbReference type="PANTHER" id="PTHR23026">
    <property type="entry name" value="NADPH NITROREDUCTASE"/>
    <property type="match status" value="1"/>
</dbReference>
<dbReference type="InterPro" id="IPR029479">
    <property type="entry name" value="Nitroreductase"/>
</dbReference>
<feature type="domain" description="Nitroreductase" evidence="4">
    <location>
        <begin position="11"/>
        <end position="179"/>
    </location>
</feature>
<dbReference type="Proteomes" id="UP000019141">
    <property type="component" value="Unassembled WGS sequence"/>
</dbReference>
<evidence type="ECO:0000313" key="5">
    <source>
        <dbReference type="EMBL" id="ETW96676.1"/>
    </source>
</evidence>
<dbReference type="Pfam" id="PF00881">
    <property type="entry name" value="Nitroreductase"/>
    <property type="match status" value="1"/>
</dbReference>
<dbReference type="SUPFAM" id="SSF55469">
    <property type="entry name" value="FMN-dependent nitroreductase-like"/>
    <property type="match status" value="1"/>
</dbReference>
<evidence type="ECO:0000313" key="6">
    <source>
        <dbReference type="Proteomes" id="UP000019141"/>
    </source>
</evidence>
<proteinExistence type="predicted"/>
<name>W4LH61_ENTF1</name>
<keyword evidence="1" id="KW-0285">Flavoprotein</keyword>
<dbReference type="GO" id="GO:0016491">
    <property type="term" value="F:oxidoreductase activity"/>
    <property type="evidence" value="ECO:0007669"/>
    <property type="project" value="UniProtKB-KW"/>
</dbReference>
<dbReference type="HOGENOM" id="CLU_070764_7_2_7"/>
<dbReference type="PATRIC" id="fig|1429438.4.peg.4911"/>
<keyword evidence="2" id="KW-0288">FMN</keyword>
<dbReference type="InterPro" id="IPR050627">
    <property type="entry name" value="Nitroreductase/BluB"/>
</dbReference>
<gene>
    <name evidence="5" type="ORF">ETSY1_25700</name>
</gene>
<evidence type="ECO:0000256" key="3">
    <source>
        <dbReference type="ARBA" id="ARBA00023002"/>
    </source>
</evidence>
<accession>W4LH61</accession>
<dbReference type="PANTHER" id="PTHR23026:SF90">
    <property type="entry name" value="IODOTYROSINE DEIODINASE 1"/>
    <property type="match status" value="1"/>
</dbReference>
<evidence type="ECO:0000259" key="4">
    <source>
        <dbReference type="Pfam" id="PF00881"/>
    </source>
</evidence>